<keyword evidence="11" id="KW-1185">Reference proteome</keyword>
<dbReference type="PANTHER" id="PTHR41391">
    <property type="entry name" value="RESTRICTION OF TELOMERE CAPPING PROTEIN 4"/>
    <property type="match status" value="1"/>
</dbReference>
<protein>
    <recommendedName>
        <fullName evidence="5">Restriction of telomere capping protein 4</fullName>
    </recommendedName>
</protein>
<comment type="similarity">
    <text evidence="4">Belongs to the RTC4 family.</text>
</comment>
<organism evidence="10 11">
    <name type="scientific">Puccinia sorghi</name>
    <dbReference type="NCBI Taxonomy" id="27349"/>
    <lineage>
        <taxon>Eukaryota</taxon>
        <taxon>Fungi</taxon>
        <taxon>Dikarya</taxon>
        <taxon>Basidiomycota</taxon>
        <taxon>Pucciniomycotina</taxon>
        <taxon>Pucciniomycetes</taxon>
        <taxon>Pucciniales</taxon>
        <taxon>Pucciniaceae</taxon>
        <taxon>Puccinia</taxon>
    </lineage>
</organism>
<dbReference type="InterPro" id="IPR028094">
    <property type="entry name" value="RTC4_C"/>
</dbReference>
<dbReference type="PANTHER" id="PTHR41391:SF1">
    <property type="entry name" value="RESTRICTION OF TELOMERE CAPPING PROTEIN 4"/>
    <property type="match status" value="1"/>
</dbReference>
<evidence type="ECO:0000256" key="4">
    <source>
        <dbReference type="ARBA" id="ARBA00009461"/>
    </source>
</evidence>
<evidence type="ECO:0000259" key="9">
    <source>
        <dbReference type="Pfam" id="PF14474"/>
    </source>
</evidence>
<dbReference type="Pfam" id="PF14474">
    <property type="entry name" value="RTC4"/>
    <property type="match status" value="1"/>
</dbReference>
<name>A0A0L6VSY3_9BASI</name>
<evidence type="ECO:0000313" key="11">
    <source>
        <dbReference type="Proteomes" id="UP000037035"/>
    </source>
</evidence>
<evidence type="ECO:0000256" key="3">
    <source>
        <dbReference type="ARBA" id="ARBA00004496"/>
    </source>
</evidence>
<evidence type="ECO:0000256" key="6">
    <source>
        <dbReference type="ARBA" id="ARBA00022490"/>
    </source>
</evidence>
<dbReference type="GO" id="GO:0005737">
    <property type="term" value="C:cytoplasm"/>
    <property type="evidence" value="ECO:0007669"/>
    <property type="project" value="UniProtKB-SubCell"/>
</dbReference>
<dbReference type="EMBL" id="LAVV01001109">
    <property type="protein sequence ID" value="KNZ63818.1"/>
    <property type="molecule type" value="Genomic_DNA"/>
</dbReference>
<reference evidence="10 11" key="1">
    <citation type="submission" date="2015-08" db="EMBL/GenBank/DDBJ databases">
        <title>Next Generation Sequencing and Analysis of the Genome of Puccinia sorghi L Schw, the Causal Agent of Maize Common Rust.</title>
        <authorList>
            <person name="Rochi L."/>
            <person name="Burguener G."/>
            <person name="Darino M."/>
            <person name="Turjanski A."/>
            <person name="Kreff E."/>
            <person name="Dieguez M.J."/>
            <person name="Sacco F."/>
        </authorList>
    </citation>
    <scope>NUCLEOTIDE SEQUENCE [LARGE SCALE GENOMIC DNA]</scope>
    <source>
        <strain evidence="10 11">RO10H11247</strain>
    </source>
</reference>
<dbReference type="VEuPathDB" id="FungiDB:VP01_1099g8"/>
<keyword evidence="7" id="KW-0539">Nucleus</keyword>
<feature type="region of interest" description="Disordered" evidence="8">
    <location>
        <begin position="1"/>
        <end position="22"/>
    </location>
</feature>
<evidence type="ECO:0000313" key="10">
    <source>
        <dbReference type="EMBL" id="KNZ63818.1"/>
    </source>
</evidence>
<evidence type="ECO:0000256" key="1">
    <source>
        <dbReference type="ARBA" id="ARBA00002738"/>
    </source>
</evidence>
<dbReference type="Proteomes" id="UP000037035">
    <property type="component" value="Unassembled WGS sequence"/>
</dbReference>
<gene>
    <name evidence="10" type="ORF">VP01_1099g8</name>
</gene>
<dbReference type="GO" id="GO:0005634">
    <property type="term" value="C:nucleus"/>
    <property type="evidence" value="ECO:0007669"/>
    <property type="project" value="UniProtKB-SubCell"/>
</dbReference>
<evidence type="ECO:0000256" key="7">
    <source>
        <dbReference type="ARBA" id="ARBA00023242"/>
    </source>
</evidence>
<evidence type="ECO:0000256" key="5">
    <source>
        <dbReference type="ARBA" id="ARBA00015162"/>
    </source>
</evidence>
<evidence type="ECO:0000256" key="8">
    <source>
        <dbReference type="SAM" id="MobiDB-lite"/>
    </source>
</evidence>
<dbReference type="InterPro" id="IPR039024">
    <property type="entry name" value="RTC4"/>
</dbReference>
<sequence>MLPSPPDLYDEDSEVKSGSDEDQKFASKRTAITWGGTYRRVEALRKNLLSILTREVRSTFLEDAMNTWQALGPQKAQSVCYEMGSFGVEKPGYYGVQEYEVIYLTLSLMFMSPAALNETTRLAHPLSLDYFIRKVLVLETALSLIAEDLNTVSTDPLVYKTLEDSRVYGVAKFPDTASLI</sequence>
<comment type="function">
    <text evidence="1">May be involved in a process influencing telomere capping.</text>
</comment>
<dbReference type="OrthoDB" id="2506625at2759"/>
<accession>A0A0L6VSY3</accession>
<dbReference type="AlphaFoldDB" id="A0A0L6VSY3"/>
<feature type="domain" description="Restriction of telomere capping protein 4 C-terminal" evidence="9">
    <location>
        <begin position="54"/>
        <end position="171"/>
    </location>
</feature>
<proteinExistence type="inferred from homology"/>
<keyword evidence="6" id="KW-0963">Cytoplasm</keyword>
<comment type="subcellular location">
    <subcellularLocation>
        <location evidence="3">Cytoplasm</location>
    </subcellularLocation>
    <subcellularLocation>
        <location evidence="2">Nucleus</location>
    </subcellularLocation>
</comment>
<evidence type="ECO:0000256" key="2">
    <source>
        <dbReference type="ARBA" id="ARBA00004123"/>
    </source>
</evidence>
<comment type="caution">
    <text evidence="10">The sequence shown here is derived from an EMBL/GenBank/DDBJ whole genome shotgun (WGS) entry which is preliminary data.</text>
</comment>